<keyword evidence="1" id="KW-0812">Transmembrane</keyword>
<keyword evidence="1" id="KW-0472">Membrane</keyword>
<gene>
    <name evidence="2" type="ORF">CVU76_03220</name>
</gene>
<dbReference type="InterPro" id="IPR001872">
    <property type="entry name" value="Peptidase_A8"/>
</dbReference>
<feature type="transmembrane region" description="Helical" evidence="1">
    <location>
        <begin position="37"/>
        <end position="57"/>
    </location>
</feature>
<dbReference type="Pfam" id="PF01252">
    <property type="entry name" value="Peptidase_A8"/>
    <property type="match status" value="1"/>
</dbReference>
<evidence type="ECO:0000313" key="2">
    <source>
        <dbReference type="EMBL" id="PKN03011.1"/>
    </source>
</evidence>
<name>A0A2N2F472_9BACT</name>
<feature type="transmembrane region" description="Helical" evidence="1">
    <location>
        <begin position="92"/>
        <end position="117"/>
    </location>
</feature>
<evidence type="ECO:0000256" key="1">
    <source>
        <dbReference type="SAM" id="Phobius"/>
    </source>
</evidence>
<evidence type="ECO:0000313" key="3">
    <source>
        <dbReference type="Proteomes" id="UP000233417"/>
    </source>
</evidence>
<reference evidence="2 3" key="1">
    <citation type="journal article" date="2017" name="ISME J.">
        <title>Potential for microbial H2 and metal transformations associated with novel bacteria and archaea in deep terrestrial subsurface sediments.</title>
        <authorList>
            <person name="Hernsdorf A.W."/>
            <person name="Amano Y."/>
            <person name="Miyakawa K."/>
            <person name="Ise K."/>
            <person name="Suzuki Y."/>
            <person name="Anantharaman K."/>
            <person name="Probst A."/>
            <person name="Burstein D."/>
            <person name="Thomas B.C."/>
            <person name="Banfield J.F."/>
        </authorList>
    </citation>
    <scope>NUCLEOTIDE SEQUENCE [LARGE SCALE GENOMIC DNA]</scope>
    <source>
        <strain evidence="2">HGW-Dojkabacteria-1</strain>
    </source>
</reference>
<dbReference type="Proteomes" id="UP000233417">
    <property type="component" value="Unassembled WGS sequence"/>
</dbReference>
<dbReference type="GO" id="GO:0004190">
    <property type="term" value="F:aspartic-type endopeptidase activity"/>
    <property type="evidence" value="ECO:0007669"/>
    <property type="project" value="InterPro"/>
</dbReference>
<dbReference type="EMBL" id="PHAO01000001">
    <property type="protein sequence ID" value="PKN03011.1"/>
    <property type="molecule type" value="Genomic_DNA"/>
</dbReference>
<dbReference type="AlphaFoldDB" id="A0A2N2F472"/>
<feature type="transmembrane region" description="Helical" evidence="1">
    <location>
        <begin position="64"/>
        <end position="86"/>
    </location>
</feature>
<accession>A0A2N2F472</accession>
<organism evidence="2 3">
    <name type="scientific">Candidatus Dojkabacteria bacterium HGW-Dojkabacteria-1</name>
    <dbReference type="NCBI Taxonomy" id="2013761"/>
    <lineage>
        <taxon>Bacteria</taxon>
        <taxon>Candidatus Dojkabacteria</taxon>
    </lineage>
</organism>
<sequence length="120" mass="13514">MKYIYLSFLLLLANIVLSFFVVESCIENRGVAFGIEIGYVSLINTVLIIGISFLALRVKEDLRYILFSIVILGSGNLLERILRGYVCDYIPFLHLSINILDIGIVVLTIIGVLICIFKKE</sequence>
<comment type="caution">
    <text evidence="2">The sequence shown here is derived from an EMBL/GenBank/DDBJ whole genome shotgun (WGS) entry which is preliminary data.</text>
</comment>
<protein>
    <submittedName>
        <fullName evidence="2">Uncharacterized protein</fullName>
    </submittedName>
</protein>
<proteinExistence type="predicted"/>
<dbReference type="GO" id="GO:0016020">
    <property type="term" value="C:membrane"/>
    <property type="evidence" value="ECO:0007669"/>
    <property type="project" value="InterPro"/>
</dbReference>
<dbReference type="GO" id="GO:0006508">
    <property type="term" value="P:proteolysis"/>
    <property type="evidence" value="ECO:0007669"/>
    <property type="project" value="InterPro"/>
</dbReference>
<keyword evidence="1" id="KW-1133">Transmembrane helix</keyword>